<dbReference type="Pfam" id="PF00072">
    <property type="entry name" value="Response_reg"/>
    <property type="match status" value="1"/>
</dbReference>
<accession>A0ABS0ABW1</accession>
<dbReference type="Gene3D" id="3.40.50.2300">
    <property type="match status" value="1"/>
</dbReference>
<dbReference type="SUPFAM" id="SSF52172">
    <property type="entry name" value="CheY-like"/>
    <property type="match status" value="1"/>
</dbReference>
<dbReference type="Proteomes" id="UP000644441">
    <property type="component" value="Unassembled WGS sequence"/>
</dbReference>
<dbReference type="InterPro" id="IPR050595">
    <property type="entry name" value="Bact_response_regulator"/>
</dbReference>
<comment type="caution">
    <text evidence="4">The sequence shown here is derived from an EMBL/GenBank/DDBJ whole genome shotgun (WGS) entry which is preliminary data.</text>
</comment>
<dbReference type="PANTHER" id="PTHR44591:SF3">
    <property type="entry name" value="RESPONSE REGULATORY DOMAIN-CONTAINING PROTEIN"/>
    <property type="match status" value="1"/>
</dbReference>
<evidence type="ECO:0000259" key="3">
    <source>
        <dbReference type="PROSITE" id="PS50110"/>
    </source>
</evidence>
<evidence type="ECO:0000313" key="5">
    <source>
        <dbReference type="Proteomes" id="UP000644441"/>
    </source>
</evidence>
<feature type="modified residue" description="4-aspartylphosphate" evidence="2">
    <location>
        <position position="77"/>
    </location>
</feature>
<proteinExistence type="predicted"/>
<dbReference type="InterPro" id="IPR001789">
    <property type="entry name" value="Sig_transdc_resp-reg_receiver"/>
</dbReference>
<reference evidence="4 5" key="1">
    <citation type="submission" date="2012-09" db="EMBL/GenBank/DDBJ databases">
        <title>Genome Sequence of alkane-degrading Bacterium Alcanivorax venustensis ISO4.</title>
        <authorList>
            <person name="Lai Q."/>
            <person name="Shao Z."/>
        </authorList>
    </citation>
    <scope>NUCLEOTIDE SEQUENCE [LARGE SCALE GENOMIC DNA]</scope>
    <source>
        <strain evidence="4 5">ISO4</strain>
    </source>
</reference>
<evidence type="ECO:0000313" key="4">
    <source>
        <dbReference type="EMBL" id="MBF5051537.1"/>
    </source>
</evidence>
<dbReference type="CDD" id="cd17569">
    <property type="entry name" value="REC_HupR-like"/>
    <property type="match status" value="1"/>
</dbReference>
<organism evidence="4 5">
    <name type="scientific">Alloalcanivorax venustensis ISO4</name>
    <dbReference type="NCBI Taxonomy" id="1177184"/>
    <lineage>
        <taxon>Bacteria</taxon>
        <taxon>Pseudomonadati</taxon>
        <taxon>Pseudomonadota</taxon>
        <taxon>Gammaproteobacteria</taxon>
        <taxon>Oceanospirillales</taxon>
        <taxon>Alcanivoracaceae</taxon>
        <taxon>Alloalcanivorax</taxon>
    </lineage>
</organism>
<evidence type="ECO:0000256" key="2">
    <source>
        <dbReference type="PROSITE-ProRule" id="PRU00169"/>
    </source>
</evidence>
<sequence>MNGDDFLTSGADNLNRFKGQGEITMYRIMVVDDEDYILKALNRVLATRPDWEVETYTDAATALRRARTTVFDAVITDYRMPDMDGIEMLQELRTMQPDTIRILLTGVIDIDTLMSAINQAGAFRFVPKPWDDDQLLESVEEGLKFRDILVENKILAQTVRDQREALRSMGYDGE</sequence>
<dbReference type="PROSITE" id="PS50110">
    <property type="entry name" value="RESPONSE_REGULATORY"/>
    <property type="match status" value="1"/>
</dbReference>
<protein>
    <submittedName>
        <fullName evidence="4">Response regulator</fullName>
    </submittedName>
</protein>
<name>A0ABS0ABW1_9GAMM</name>
<dbReference type="EMBL" id="ARXR01000001">
    <property type="protein sequence ID" value="MBF5051537.1"/>
    <property type="molecule type" value="Genomic_DNA"/>
</dbReference>
<keyword evidence="1 2" id="KW-0597">Phosphoprotein</keyword>
<dbReference type="InterPro" id="IPR011006">
    <property type="entry name" value="CheY-like_superfamily"/>
</dbReference>
<gene>
    <name evidence="4" type="ORF">ISO4_00139</name>
</gene>
<evidence type="ECO:0000256" key="1">
    <source>
        <dbReference type="ARBA" id="ARBA00022553"/>
    </source>
</evidence>
<dbReference type="PANTHER" id="PTHR44591">
    <property type="entry name" value="STRESS RESPONSE REGULATOR PROTEIN 1"/>
    <property type="match status" value="1"/>
</dbReference>
<dbReference type="SMART" id="SM00448">
    <property type="entry name" value="REC"/>
    <property type="match status" value="1"/>
</dbReference>
<feature type="domain" description="Response regulatory" evidence="3">
    <location>
        <begin position="27"/>
        <end position="143"/>
    </location>
</feature>
<keyword evidence="5" id="KW-1185">Reference proteome</keyword>